<dbReference type="InterPro" id="IPR027417">
    <property type="entry name" value="P-loop_NTPase"/>
</dbReference>
<proteinExistence type="predicted"/>
<dbReference type="RefSeq" id="WP_154945813.1">
    <property type="nucleotide sequence ID" value="NZ_BJUT01000048.1"/>
</dbReference>
<name>A0ABQ0UHI0_PSEAF</name>
<organism evidence="1 2">
    <name type="scientific">Pseudoalteromonas atlantica</name>
    <name type="common">Alteromonas atlantica</name>
    <dbReference type="NCBI Taxonomy" id="288"/>
    <lineage>
        <taxon>Bacteria</taxon>
        <taxon>Pseudomonadati</taxon>
        <taxon>Pseudomonadota</taxon>
        <taxon>Gammaproteobacteria</taxon>
        <taxon>Alteromonadales</taxon>
        <taxon>Pseudoalteromonadaceae</taxon>
        <taxon>Pseudoalteromonas</taxon>
    </lineage>
</organism>
<protein>
    <recommendedName>
        <fullName evidence="3">Sulfotransferase domain-containing protein</fullName>
    </recommendedName>
</protein>
<evidence type="ECO:0000313" key="1">
    <source>
        <dbReference type="EMBL" id="GEK77913.1"/>
    </source>
</evidence>
<dbReference type="SUPFAM" id="SSF52540">
    <property type="entry name" value="P-loop containing nucleoside triphosphate hydrolases"/>
    <property type="match status" value="1"/>
</dbReference>
<sequence>MKKKFKIAYVHMGSDKTGSTTLQSFMDKNRGLHESVYGICYAPEIWHARFASFFSGSDRNFIHNVESELVDEKEIIPLDREYMCSLENYIMEIDKSNVMVFSYEGFHCLTVNGLFKLKNYLLQLADQVKLIYYVRSPCSYAISGMSQYIRSGRAVNDHPPVQPYKNYLSKFQEVFSKDEIVLKKFSRNDLYMNDIVPDFLKILNESYNYSNYLSNKKTENGSLSGLACFVGNRVIKKYFSSDPRKDHSPFELGRRLLPHLLNIKGDKLKLTPVQFNNVLTNSQESTDYIKNEFALDLNEDQIKFIYSAEELSEINSNIFQSKVDSMASRILKFITMAEGNIKEKVHLNIDSVSFNDIKNNQDIDFLRDEAVAFENSDLNKAYKLMQLAYKARPEGPFIKAKFMEYRARLSKG</sequence>
<evidence type="ECO:0000313" key="2">
    <source>
        <dbReference type="Proteomes" id="UP000321189"/>
    </source>
</evidence>
<gene>
    <name evidence="1" type="ORF">PAT01_32170</name>
</gene>
<reference evidence="1 2" key="1">
    <citation type="submission" date="2019-07" db="EMBL/GenBank/DDBJ databases">
        <title>Whole genome shotgun sequence of Pseudoalteromonas atlantica NBRC 103033.</title>
        <authorList>
            <person name="Hosoyama A."/>
            <person name="Uohara A."/>
            <person name="Ohji S."/>
            <person name="Ichikawa N."/>
        </authorList>
    </citation>
    <scope>NUCLEOTIDE SEQUENCE [LARGE SCALE GENOMIC DNA]</scope>
    <source>
        <strain evidence="1 2">NBRC 103033</strain>
    </source>
</reference>
<accession>A0ABQ0UHI0</accession>
<dbReference type="Gene3D" id="3.40.50.300">
    <property type="entry name" value="P-loop containing nucleotide triphosphate hydrolases"/>
    <property type="match status" value="1"/>
</dbReference>
<comment type="caution">
    <text evidence="1">The sequence shown here is derived from an EMBL/GenBank/DDBJ whole genome shotgun (WGS) entry which is preliminary data.</text>
</comment>
<keyword evidence="2" id="KW-1185">Reference proteome</keyword>
<evidence type="ECO:0008006" key="3">
    <source>
        <dbReference type="Google" id="ProtNLM"/>
    </source>
</evidence>
<dbReference type="EMBL" id="BJUT01000048">
    <property type="protein sequence ID" value="GEK77913.1"/>
    <property type="molecule type" value="Genomic_DNA"/>
</dbReference>
<dbReference type="Proteomes" id="UP000321189">
    <property type="component" value="Unassembled WGS sequence"/>
</dbReference>